<dbReference type="AlphaFoldDB" id="A0A1N7LNT6"/>
<dbReference type="Gene3D" id="1.10.540.10">
    <property type="entry name" value="Acyl-CoA dehydrogenase/oxidase, N-terminal domain"/>
    <property type="match status" value="1"/>
</dbReference>
<dbReference type="Gene3D" id="2.40.110.10">
    <property type="entry name" value="Butyryl-CoA Dehydrogenase, subunit A, domain 2"/>
    <property type="match status" value="1"/>
</dbReference>
<reference evidence="3 4" key="1">
    <citation type="submission" date="2017-01" db="EMBL/GenBank/DDBJ databases">
        <authorList>
            <person name="Mah S.A."/>
            <person name="Swanson W.J."/>
            <person name="Moy G.W."/>
            <person name="Vacquier V.D."/>
        </authorList>
    </citation>
    <scope>NUCLEOTIDE SEQUENCE [LARGE SCALE GENOMIC DNA]</scope>
    <source>
        <strain evidence="3 4">DSM 26375</strain>
    </source>
</reference>
<protein>
    <submittedName>
        <fullName evidence="3">Acyl-CoA dehydrogenase</fullName>
    </submittedName>
</protein>
<organism evidence="3 4">
    <name type="scientific">Gemmobacter megaterium</name>
    <dbReference type="NCBI Taxonomy" id="1086013"/>
    <lineage>
        <taxon>Bacteria</taxon>
        <taxon>Pseudomonadati</taxon>
        <taxon>Pseudomonadota</taxon>
        <taxon>Alphaproteobacteria</taxon>
        <taxon>Rhodobacterales</taxon>
        <taxon>Paracoccaceae</taxon>
        <taxon>Gemmobacter</taxon>
    </lineage>
</organism>
<gene>
    <name evidence="3" type="ORF">SAMN05421774_10259</name>
</gene>
<dbReference type="Proteomes" id="UP000186141">
    <property type="component" value="Unassembled WGS sequence"/>
</dbReference>
<evidence type="ECO:0000313" key="4">
    <source>
        <dbReference type="Proteomes" id="UP000186141"/>
    </source>
</evidence>
<dbReference type="STRING" id="1086013.SAMN05421774_10259"/>
<dbReference type="InterPro" id="IPR013107">
    <property type="entry name" value="Acyl-CoA_DH_C"/>
</dbReference>
<dbReference type="SUPFAM" id="SSF56645">
    <property type="entry name" value="Acyl-CoA dehydrogenase NM domain-like"/>
    <property type="match status" value="1"/>
</dbReference>
<keyword evidence="1" id="KW-0560">Oxidoreductase</keyword>
<keyword evidence="4" id="KW-1185">Reference proteome</keyword>
<dbReference type="InterPro" id="IPR037069">
    <property type="entry name" value="AcylCoA_DH/ox_N_sf"/>
</dbReference>
<dbReference type="OrthoDB" id="7316074at2"/>
<dbReference type="GO" id="GO:0050660">
    <property type="term" value="F:flavin adenine dinucleotide binding"/>
    <property type="evidence" value="ECO:0007669"/>
    <property type="project" value="InterPro"/>
</dbReference>
<sequence length="408" mass="44104">MNKPLRHSYWGQTSDHRDLLKRIAEIGPLLEKNADADDAAGELTPESFKALEPLRMSHVLVPEALGGMQLPPRAALELVEAITWYSGSAGWVSMVHAAIGAMSAAFLPDSATSRLYNTGIDQRFSGQGAPLGMAKKVEGGYRLSGRWSYGSGFSHATYSHSACFVDDGTGKPAMDPKTGGPLILCVHAPIPEHKPLGNWDVLGLKGTGSIDYAAEDLFIPEDMSFPIATAEPQRLKELFGLGVIGLAAFGHTGWAMGAARRMLDEIAAFARTKSGRAGLLGESEKFWFDYGRAEARVRAARAFVMEVWGDIEATCERGEAVSTRQITMVHLAKSEIHEAGEAACNFAYRAAGGAGLRAGTIQRVFRDMMVAVNHFTIAPSIVTAAGREIGGVWSDRTWQFYDLVETRK</sequence>
<dbReference type="PIRSF" id="PIRSF016578">
    <property type="entry name" value="HsaA"/>
    <property type="match status" value="1"/>
</dbReference>
<dbReference type="InterPro" id="IPR046373">
    <property type="entry name" value="Acyl-CoA_Oxase/DH_mid-dom_sf"/>
</dbReference>
<evidence type="ECO:0000313" key="3">
    <source>
        <dbReference type="EMBL" id="SIS75486.1"/>
    </source>
</evidence>
<dbReference type="EMBL" id="FTOT01000002">
    <property type="protein sequence ID" value="SIS75486.1"/>
    <property type="molecule type" value="Genomic_DNA"/>
</dbReference>
<dbReference type="InterPro" id="IPR009100">
    <property type="entry name" value="AcylCoA_DH/oxidase_NM_dom_sf"/>
</dbReference>
<feature type="domain" description="Acyl-CoA dehydrogenase C-terminal" evidence="2">
    <location>
        <begin position="251"/>
        <end position="377"/>
    </location>
</feature>
<dbReference type="Pfam" id="PF08028">
    <property type="entry name" value="Acyl-CoA_dh_2"/>
    <property type="match status" value="1"/>
</dbReference>
<evidence type="ECO:0000259" key="2">
    <source>
        <dbReference type="Pfam" id="PF08028"/>
    </source>
</evidence>
<accession>A0A1N7LNT6</accession>
<dbReference type="SUPFAM" id="SSF47203">
    <property type="entry name" value="Acyl-CoA dehydrogenase C-terminal domain-like"/>
    <property type="match status" value="1"/>
</dbReference>
<dbReference type="RefSeq" id="WP_076529288.1">
    <property type="nucleotide sequence ID" value="NZ_BMEH01000002.1"/>
</dbReference>
<proteinExistence type="predicted"/>
<dbReference type="Gene3D" id="1.20.140.10">
    <property type="entry name" value="Butyryl-CoA Dehydrogenase, subunit A, domain 3"/>
    <property type="match status" value="1"/>
</dbReference>
<dbReference type="GO" id="GO:0016627">
    <property type="term" value="F:oxidoreductase activity, acting on the CH-CH group of donors"/>
    <property type="evidence" value="ECO:0007669"/>
    <property type="project" value="InterPro"/>
</dbReference>
<evidence type="ECO:0000256" key="1">
    <source>
        <dbReference type="ARBA" id="ARBA00023002"/>
    </source>
</evidence>
<dbReference type="InterPro" id="IPR036250">
    <property type="entry name" value="AcylCo_DH-like_C"/>
</dbReference>
<name>A0A1N7LNT6_9RHOB</name>